<keyword evidence="4" id="KW-1185">Reference proteome</keyword>
<keyword evidence="1" id="KW-1133">Transmembrane helix</keyword>
<evidence type="ECO:0000256" key="1">
    <source>
        <dbReference type="SAM" id="Phobius"/>
    </source>
</evidence>
<organism evidence="3 4">
    <name type="scientific">Enterovibrio norvegicus FF-454</name>
    <dbReference type="NCBI Taxonomy" id="1185651"/>
    <lineage>
        <taxon>Bacteria</taxon>
        <taxon>Pseudomonadati</taxon>
        <taxon>Pseudomonadota</taxon>
        <taxon>Gammaproteobacteria</taxon>
        <taxon>Vibrionales</taxon>
        <taxon>Vibrionaceae</taxon>
        <taxon>Enterovibrio</taxon>
    </lineage>
</organism>
<dbReference type="AlphaFoldDB" id="A0A1E5C9U7"/>
<sequence>MQAVTGKILVLGATGYIGRHLVSALLSQQYPVVATSRDLSSLQNLPWSGHPNLELHQVDLHDGGDLSSVLSDVSTVFYLVHGMASGSDFYQYELDMAHHMSRAVSKSDVERVIYLGATQPDNVSSSHLAARKATGNILRDSGKQVIELRAGIIIGSGSAAFEVMRDIVSHLPVVTAPASIRSASCPIALETMIGYLTKLVSLPVDGSPTFDARGPETISYEDQMRRFARIINKRVAIFKVPLLTPRIATHWLSLVTTVPKPIAQSLIHGLNYDLVPTGEDISSIIHLPQISFERAVESALAEESDVVKNDLWGFDPDAVARWHKGYGYYPKQAGFTVNTDASAHALWQKICNVGGDEGYFFGDALWTLRAYMDAAIGGDALKKRRPDAEMLKTGDYIDSWKVIKCEENRHLSLLFGMKAPGLGRLEFTIVDHGEHRSLDIRAWWHPAGFSGLLYWFAMMPAHLFIFRGMAFALAKKSGAKVTTPSRR</sequence>
<dbReference type="RefSeq" id="WP_016962213.1">
    <property type="nucleotide sequence ID" value="NZ_AJWN02000040.1"/>
</dbReference>
<dbReference type="InterPro" id="IPR008030">
    <property type="entry name" value="NmrA-like"/>
</dbReference>
<evidence type="ECO:0000313" key="3">
    <source>
        <dbReference type="EMBL" id="OEE62255.1"/>
    </source>
</evidence>
<comment type="caution">
    <text evidence="3">The sequence shown here is derived from an EMBL/GenBank/DDBJ whole genome shotgun (WGS) entry which is preliminary data.</text>
</comment>
<dbReference type="Pfam" id="PF11066">
    <property type="entry name" value="DUF2867"/>
    <property type="match status" value="1"/>
</dbReference>
<feature type="transmembrane region" description="Helical" evidence="1">
    <location>
        <begin position="443"/>
        <end position="466"/>
    </location>
</feature>
<name>A0A1E5C9U7_9GAMM</name>
<proteinExistence type="predicted"/>
<evidence type="ECO:0000259" key="2">
    <source>
        <dbReference type="Pfam" id="PF05368"/>
    </source>
</evidence>
<evidence type="ECO:0000313" key="4">
    <source>
        <dbReference type="Proteomes" id="UP000095039"/>
    </source>
</evidence>
<keyword evidence="1" id="KW-0812">Transmembrane</keyword>
<dbReference type="Pfam" id="PF05368">
    <property type="entry name" value="NmrA"/>
    <property type="match status" value="1"/>
</dbReference>
<reference evidence="3 4" key="1">
    <citation type="journal article" date="2012" name="Science">
        <title>Ecological populations of bacteria act as socially cohesive units of antibiotic production and resistance.</title>
        <authorList>
            <person name="Cordero O.X."/>
            <person name="Wildschutte H."/>
            <person name="Kirkup B."/>
            <person name="Proehl S."/>
            <person name="Ngo L."/>
            <person name="Hussain F."/>
            <person name="Le Roux F."/>
            <person name="Mincer T."/>
            <person name="Polz M.F."/>
        </authorList>
    </citation>
    <scope>NUCLEOTIDE SEQUENCE [LARGE SCALE GENOMIC DNA]</scope>
    <source>
        <strain evidence="3 4">FF-454</strain>
    </source>
</reference>
<dbReference type="SUPFAM" id="SSF51735">
    <property type="entry name" value="NAD(P)-binding Rossmann-fold domains"/>
    <property type="match status" value="1"/>
</dbReference>
<dbReference type="InterPro" id="IPR036291">
    <property type="entry name" value="NAD(P)-bd_dom_sf"/>
</dbReference>
<dbReference type="Proteomes" id="UP000095039">
    <property type="component" value="Unassembled WGS sequence"/>
</dbReference>
<gene>
    <name evidence="3" type="ORF">A1OK_01735</name>
</gene>
<dbReference type="Gene3D" id="3.40.50.720">
    <property type="entry name" value="NAD(P)-binding Rossmann-like Domain"/>
    <property type="match status" value="1"/>
</dbReference>
<dbReference type="InterPro" id="IPR051207">
    <property type="entry name" value="ComplexI_NDUFA9_subunit"/>
</dbReference>
<feature type="domain" description="NmrA-like" evidence="2">
    <location>
        <begin position="6"/>
        <end position="119"/>
    </location>
</feature>
<accession>A0A1E5C9U7</accession>
<keyword evidence="1" id="KW-0472">Membrane</keyword>
<dbReference type="PANTHER" id="PTHR12126:SF16">
    <property type="entry name" value="MIOREX COMPLEX COMPONENT 2"/>
    <property type="match status" value="1"/>
</dbReference>
<dbReference type="InterPro" id="IPR021295">
    <property type="entry name" value="DUF2867"/>
</dbReference>
<dbReference type="EMBL" id="AJWN02000040">
    <property type="protein sequence ID" value="OEE62255.1"/>
    <property type="molecule type" value="Genomic_DNA"/>
</dbReference>
<dbReference type="GO" id="GO:0044877">
    <property type="term" value="F:protein-containing complex binding"/>
    <property type="evidence" value="ECO:0007669"/>
    <property type="project" value="TreeGrafter"/>
</dbReference>
<dbReference type="PANTHER" id="PTHR12126">
    <property type="entry name" value="NADH-UBIQUINONE OXIDOREDUCTASE 39 KDA SUBUNIT-RELATED"/>
    <property type="match status" value="1"/>
</dbReference>
<protein>
    <submittedName>
        <fullName evidence="3">NAD(P)-dependent oxidoreductase</fullName>
    </submittedName>
</protein>
<dbReference type="SUPFAM" id="SSF55961">
    <property type="entry name" value="Bet v1-like"/>
    <property type="match status" value="1"/>
</dbReference>